<keyword evidence="1" id="KW-0175">Coiled coil</keyword>
<evidence type="ECO:0000313" key="2">
    <source>
        <dbReference type="EMBL" id="MBH0229439.1"/>
    </source>
</evidence>
<protein>
    <submittedName>
        <fullName evidence="2">Uncharacterized protein</fullName>
    </submittedName>
</protein>
<comment type="caution">
    <text evidence="2">The sequence shown here is derived from an EMBL/GenBank/DDBJ whole genome shotgun (WGS) entry which is preliminary data.</text>
</comment>
<dbReference type="RefSeq" id="WP_197316049.1">
    <property type="nucleotide sequence ID" value="NZ_JADZSC010000001.1"/>
</dbReference>
<feature type="coiled-coil region" evidence="1">
    <location>
        <begin position="19"/>
        <end position="53"/>
    </location>
</feature>
<evidence type="ECO:0000313" key="3">
    <source>
        <dbReference type="Proteomes" id="UP000614490"/>
    </source>
</evidence>
<proteinExistence type="predicted"/>
<dbReference type="Proteomes" id="UP000614490">
    <property type="component" value="Unassembled WGS sequence"/>
</dbReference>
<gene>
    <name evidence="2" type="ORF">H0267_04345</name>
</gene>
<name>A0A931MUM3_9BACI</name>
<accession>A0A931MUM3</accession>
<dbReference type="AlphaFoldDB" id="A0A931MUM3"/>
<sequence>MGILLTIAFFMILIMGARSQKQLDRHKQSEERIKKLEERLDQLEQQQSKDSQA</sequence>
<evidence type="ECO:0000256" key="1">
    <source>
        <dbReference type="SAM" id="Coils"/>
    </source>
</evidence>
<reference evidence="2 3" key="1">
    <citation type="journal article" date="2005" name="Int. J. Syst. Evol. Microbiol.">
        <title>Halobacillus yeomjeoni sp. nov., isolated from a marine solar saltern in Korea.</title>
        <authorList>
            <person name="Yoon J.H."/>
            <person name="Kang S.J."/>
            <person name="Lee C.H."/>
            <person name="Oh H.W."/>
            <person name="Oh T.K."/>
        </authorList>
    </citation>
    <scope>NUCLEOTIDE SEQUENCE [LARGE SCALE GENOMIC DNA]</scope>
    <source>
        <strain evidence="2 3">KCTC 3957</strain>
    </source>
</reference>
<dbReference type="EMBL" id="JADZSC010000001">
    <property type="protein sequence ID" value="MBH0229439.1"/>
    <property type="molecule type" value="Genomic_DNA"/>
</dbReference>
<organism evidence="2 3">
    <name type="scientific">Halobacillus yeomjeoni</name>
    <dbReference type="NCBI Taxonomy" id="311194"/>
    <lineage>
        <taxon>Bacteria</taxon>
        <taxon>Bacillati</taxon>
        <taxon>Bacillota</taxon>
        <taxon>Bacilli</taxon>
        <taxon>Bacillales</taxon>
        <taxon>Bacillaceae</taxon>
        <taxon>Halobacillus</taxon>
    </lineage>
</organism>
<keyword evidence="3" id="KW-1185">Reference proteome</keyword>